<dbReference type="EMBL" id="KQ243114">
    <property type="protein sequence ID" value="KNC76422.1"/>
    <property type="molecule type" value="Genomic_DNA"/>
</dbReference>
<accession>A0A0L0FI02</accession>
<gene>
    <name evidence="1" type="ORF">SARC_11077</name>
</gene>
<dbReference type="AlphaFoldDB" id="A0A0L0FI02"/>
<evidence type="ECO:0000313" key="1">
    <source>
        <dbReference type="EMBL" id="KNC76422.1"/>
    </source>
</evidence>
<keyword evidence="2" id="KW-1185">Reference proteome</keyword>
<organism evidence="1 2">
    <name type="scientific">Sphaeroforma arctica JP610</name>
    <dbReference type="NCBI Taxonomy" id="667725"/>
    <lineage>
        <taxon>Eukaryota</taxon>
        <taxon>Ichthyosporea</taxon>
        <taxon>Ichthyophonida</taxon>
        <taxon>Sphaeroforma</taxon>
    </lineage>
</organism>
<reference evidence="1 2" key="1">
    <citation type="submission" date="2011-02" db="EMBL/GenBank/DDBJ databases">
        <title>The Genome Sequence of Sphaeroforma arctica JP610.</title>
        <authorList>
            <consortium name="The Broad Institute Genome Sequencing Platform"/>
            <person name="Russ C."/>
            <person name="Cuomo C."/>
            <person name="Young S.K."/>
            <person name="Zeng Q."/>
            <person name="Gargeya S."/>
            <person name="Alvarado L."/>
            <person name="Berlin A."/>
            <person name="Chapman S.B."/>
            <person name="Chen Z."/>
            <person name="Freedman E."/>
            <person name="Gellesch M."/>
            <person name="Goldberg J."/>
            <person name="Griggs A."/>
            <person name="Gujja S."/>
            <person name="Heilman E."/>
            <person name="Heiman D."/>
            <person name="Howarth C."/>
            <person name="Mehta T."/>
            <person name="Neiman D."/>
            <person name="Pearson M."/>
            <person name="Roberts A."/>
            <person name="Saif S."/>
            <person name="Shea T."/>
            <person name="Shenoy N."/>
            <person name="Sisk P."/>
            <person name="Stolte C."/>
            <person name="Sykes S."/>
            <person name="White J."/>
            <person name="Yandava C."/>
            <person name="Burger G."/>
            <person name="Gray M.W."/>
            <person name="Holland P.W.H."/>
            <person name="King N."/>
            <person name="Lang F.B.F."/>
            <person name="Roger A.J."/>
            <person name="Ruiz-Trillo I."/>
            <person name="Haas B."/>
            <person name="Nusbaum C."/>
            <person name="Birren B."/>
        </authorList>
    </citation>
    <scope>NUCLEOTIDE SEQUENCE [LARGE SCALE GENOMIC DNA]</scope>
    <source>
        <strain evidence="1 2">JP610</strain>
    </source>
</reference>
<protein>
    <submittedName>
        <fullName evidence="1">Uncharacterized protein</fullName>
    </submittedName>
</protein>
<dbReference type="Proteomes" id="UP000054560">
    <property type="component" value="Unassembled WGS sequence"/>
</dbReference>
<name>A0A0L0FI02_9EUKA</name>
<dbReference type="GeneID" id="25911581"/>
<dbReference type="RefSeq" id="XP_014150324.1">
    <property type="nucleotide sequence ID" value="XM_014294849.1"/>
</dbReference>
<proteinExistence type="predicted"/>
<evidence type="ECO:0000313" key="2">
    <source>
        <dbReference type="Proteomes" id="UP000054560"/>
    </source>
</evidence>
<dbReference type="SUPFAM" id="SSF50814">
    <property type="entry name" value="Lipocalins"/>
    <property type="match status" value="1"/>
</dbReference>
<dbReference type="Gene3D" id="2.40.128.20">
    <property type="match status" value="1"/>
</dbReference>
<sequence length="167" mass="19214">MIASLKDHQGLWRLDKASSDSSEPMPKAASVNLIKRKMLAALSIDWELKVEENGDKTKATEKTYTTFVNKEVVLDPGKDGEYKSFISYFDDAFAVDCEKEIKYDPKTGIIHTHARSTGKYKGIQWHETREINADGNLIWVASMKYKGTTTRNVRTFKRPKHYNARWH</sequence>
<dbReference type="InterPro" id="IPR012674">
    <property type="entry name" value="Calycin"/>
</dbReference>